<name>A0ABS4HLT9_9STAP</name>
<gene>
    <name evidence="1" type="ORF">J2Z27_000926</name>
</gene>
<protein>
    <submittedName>
        <fullName evidence="1">Transposase-like protein</fullName>
    </submittedName>
</protein>
<organism evidence="1 2">
    <name type="scientific">Jeotgalicoccus aerolatus</name>
    <dbReference type="NCBI Taxonomy" id="709510"/>
    <lineage>
        <taxon>Bacteria</taxon>
        <taxon>Bacillati</taxon>
        <taxon>Bacillota</taxon>
        <taxon>Bacilli</taxon>
        <taxon>Bacillales</taxon>
        <taxon>Staphylococcaceae</taxon>
        <taxon>Jeotgalicoccus</taxon>
    </lineage>
</organism>
<dbReference type="Pfam" id="PF01527">
    <property type="entry name" value="HTH_Tnp_1"/>
    <property type="match status" value="1"/>
</dbReference>
<evidence type="ECO:0000313" key="1">
    <source>
        <dbReference type="EMBL" id="MBP1951891.1"/>
    </source>
</evidence>
<comment type="caution">
    <text evidence="1">The sequence shown here is derived from an EMBL/GenBank/DDBJ whole genome shotgun (WGS) entry which is preliminary data.</text>
</comment>
<sequence>MPRRTYDKQFNIQAVKLVMDGEFSVKEVSEQLEVIITF</sequence>
<dbReference type="InterPro" id="IPR002514">
    <property type="entry name" value="Transposase_8"/>
</dbReference>
<evidence type="ECO:0000313" key="2">
    <source>
        <dbReference type="Proteomes" id="UP001519348"/>
    </source>
</evidence>
<reference evidence="1 2" key="1">
    <citation type="submission" date="2021-03" db="EMBL/GenBank/DDBJ databases">
        <title>Genomic Encyclopedia of Type Strains, Phase IV (KMG-IV): sequencing the most valuable type-strain genomes for metagenomic binning, comparative biology and taxonomic classification.</title>
        <authorList>
            <person name="Goeker M."/>
        </authorList>
    </citation>
    <scope>NUCLEOTIDE SEQUENCE [LARGE SCALE GENOMIC DNA]</scope>
    <source>
        <strain evidence="1 2">DSM 22420</strain>
    </source>
</reference>
<keyword evidence="2" id="KW-1185">Reference proteome</keyword>
<proteinExistence type="predicted"/>
<dbReference type="Proteomes" id="UP001519348">
    <property type="component" value="Unassembled WGS sequence"/>
</dbReference>
<dbReference type="EMBL" id="JAGGKN010000002">
    <property type="protein sequence ID" value="MBP1951891.1"/>
    <property type="molecule type" value="Genomic_DNA"/>
</dbReference>
<accession>A0ABS4HLT9</accession>